<organism evidence="14 15">
    <name type="scientific">Operophtera brumata</name>
    <name type="common">Winter moth</name>
    <name type="synonym">Phalaena brumata</name>
    <dbReference type="NCBI Taxonomy" id="104452"/>
    <lineage>
        <taxon>Eukaryota</taxon>
        <taxon>Metazoa</taxon>
        <taxon>Ecdysozoa</taxon>
        <taxon>Arthropoda</taxon>
        <taxon>Hexapoda</taxon>
        <taxon>Insecta</taxon>
        <taxon>Pterygota</taxon>
        <taxon>Neoptera</taxon>
        <taxon>Endopterygota</taxon>
        <taxon>Lepidoptera</taxon>
        <taxon>Glossata</taxon>
        <taxon>Ditrysia</taxon>
        <taxon>Geometroidea</taxon>
        <taxon>Geometridae</taxon>
        <taxon>Larentiinae</taxon>
        <taxon>Operophtera</taxon>
    </lineage>
</organism>
<dbReference type="AlphaFoldDB" id="A0A0L7LVK7"/>
<dbReference type="InterPro" id="IPR008967">
    <property type="entry name" value="p53-like_TF_DNA-bd_sf"/>
</dbReference>
<keyword evidence="9" id="KW-0804">Transcription</keyword>
<sequence length="273" mass="29706">YSHRLNRIYVDKECDFSVLFNWDSTLGATMWARACVVFADEAQAQKRPECCLQHLHQGFNAGVNKHIRLNVLHSSRPMGTQGVEYHGCADAADSWLSTAVELSKPGSQPVAHAYKFVCKSSCSGTVFGRQLVGARVCACPRRDMNKDEESEGGLKSKRRAPGDAPQPRPTKKIKVEPSETEERVLTLPPVSADAAAEDARVLTLPPVSADAAGGRACVRLSASRHEHGRGVRGRFEGQAPQPRPTKKIKVEPSETEERVLTLPPVSADAAAED</sequence>
<evidence type="ECO:0000313" key="15">
    <source>
        <dbReference type="Proteomes" id="UP000037510"/>
    </source>
</evidence>
<feature type="domain" description="p53 DNA-binding" evidence="13">
    <location>
        <begin position="1"/>
        <end position="150"/>
    </location>
</feature>
<feature type="compositionally biased region" description="Basic and acidic residues" evidence="12">
    <location>
        <begin position="173"/>
        <end position="182"/>
    </location>
</feature>
<gene>
    <name evidence="14" type="ORF">OBRU01_00011</name>
</gene>
<feature type="region of interest" description="Disordered" evidence="12">
    <location>
        <begin position="223"/>
        <end position="273"/>
    </location>
</feature>
<dbReference type="SUPFAM" id="SSF49417">
    <property type="entry name" value="p53-like transcription factors"/>
    <property type="match status" value="1"/>
</dbReference>
<evidence type="ECO:0000256" key="4">
    <source>
        <dbReference type="ARBA" id="ARBA00022723"/>
    </source>
</evidence>
<evidence type="ECO:0000256" key="6">
    <source>
        <dbReference type="ARBA" id="ARBA00023015"/>
    </source>
</evidence>
<dbReference type="InterPro" id="IPR012346">
    <property type="entry name" value="p53/RUNT-type_TF_DNA-bd_sf"/>
</dbReference>
<evidence type="ECO:0000256" key="11">
    <source>
        <dbReference type="PIRSR" id="PIRSR602117-1"/>
    </source>
</evidence>
<feature type="binding site" evidence="11">
    <location>
        <position position="118"/>
    </location>
    <ligand>
        <name>Zn(2+)</name>
        <dbReference type="ChEBI" id="CHEBI:29105"/>
    </ligand>
</feature>
<protein>
    <submittedName>
        <fullName evidence="14">p53</fullName>
    </submittedName>
</protein>
<feature type="non-terminal residue" evidence="14">
    <location>
        <position position="1"/>
    </location>
</feature>
<dbReference type="GO" id="GO:0046872">
    <property type="term" value="F:metal ion binding"/>
    <property type="evidence" value="ECO:0007669"/>
    <property type="project" value="UniProtKB-KW"/>
</dbReference>
<dbReference type="GO" id="GO:0000978">
    <property type="term" value="F:RNA polymerase II cis-regulatory region sequence-specific DNA binding"/>
    <property type="evidence" value="ECO:0007669"/>
    <property type="project" value="TreeGrafter"/>
</dbReference>
<keyword evidence="5 11" id="KW-0862">Zinc</keyword>
<dbReference type="STRING" id="104452.A0A0L7LVK7"/>
<comment type="caution">
    <text evidence="14">The sequence shown here is derived from an EMBL/GenBank/DDBJ whole genome shotgun (WGS) entry which is preliminary data.</text>
</comment>
<evidence type="ECO:0000256" key="1">
    <source>
        <dbReference type="ARBA" id="ARBA00004123"/>
    </source>
</evidence>
<dbReference type="Gene3D" id="2.60.40.720">
    <property type="match status" value="1"/>
</dbReference>
<name>A0A0L7LVK7_OPEBR</name>
<evidence type="ECO:0000256" key="5">
    <source>
        <dbReference type="ARBA" id="ARBA00022833"/>
    </source>
</evidence>
<evidence type="ECO:0000256" key="2">
    <source>
        <dbReference type="ARBA" id="ARBA00006167"/>
    </source>
</evidence>
<dbReference type="InterPro" id="IPR011615">
    <property type="entry name" value="p53_DNA-bd"/>
</dbReference>
<keyword evidence="6" id="KW-0805">Transcription regulation</keyword>
<dbReference type="InterPro" id="IPR002117">
    <property type="entry name" value="p53_tumour_suppressor"/>
</dbReference>
<feature type="binding site" evidence="11">
    <location>
        <position position="122"/>
    </location>
    <ligand>
        <name>Zn(2+)</name>
        <dbReference type="ChEBI" id="CHEBI:29105"/>
    </ligand>
</feature>
<evidence type="ECO:0000256" key="10">
    <source>
        <dbReference type="ARBA" id="ARBA00023242"/>
    </source>
</evidence>
<keyword evidence="4 11" id="KW-0479">Metal-binding</keyword>
<evidence type="ECO:0000313" key="14">
    <source>
        <dbReference type="EMBL" id="KOB79211.1"/>
    </source>
</evidence>
<proteinExistence type="inferred from homology"/>
<feature type="region of interest" description="Disordered" evidence="12">
    <location>
        <begin position="144"/>
        <end position="182"/>
    </location>
</feature>
<evidence type="ECO:0000256" key="7">
    <source>
        <dbReference type="ARBA" id="ARBA00023125"/>
    </source>
</evidence>
<keyword evidence="8" id="KW-0010">Activator</keyword>
<evidence type="ECO:0000256" key="12">
    <source>
        <dbReference type="SAM" id="MobiDB-lite"/>
    </source>
</evidence>
<keyword evidence="15" id="KW-1185">Reference proteome</keyword>
<feature type="compositionally biased region" description="Basic and acidic residues" evidence="12">
    <location>
        <begin position="223"/>
        <end position="235"/>
    </location>
</feature>
<reference evidence="14 15" key="1">
    <citation type="journal article" date="2015" name="Genome Biol. Evol.">
        <title>The genome of winter moth (Operophtera brumata) provides a genomic perspective on sexual dimorphism and phenology.</title>
        <authorList>
            <person name="Derks M.F."/>
            <person name="Smit S."/>
            <person name="Salis L."/>
            <person name="Schijlen E."/>
            <person name="Bossers A."/>
            <person name="Mateman C."/>
            <person name="Pijl A.S."/>
            <person name="de Ridder D."/>
            <person name="Groenen M.A."/>
            <person name="Visser M.E."/>
            <person name="Megens H.J."/>
        </authorList>
    </citation>
    <scope>NUCLEOTIDE SEQUENCE [LARGE SCALE GENOMIC DNA]</scope>
    <source>
        <strain evidence="14">WM2013NL</strain>
        <tissue evidence="14">Head and thorax</tissue>
    </source>
</reference>
<feature type="compositionally biased region" description="Basic and acidic residues" evidence="12">
    <location>
        <begin position="248"/>
        <end position="259"/>
    </location>
</feature>
<dbReference type="PANTHER" id="PTHR11447:SF16">
    <property type="entry name" value="P53 PROTEIN LONG FORM VARIANT 1"/>
    <property type="match status" value="1"/>
</dbReference>
<keyword evidence="10" id="KW-0539">Nucleus</keyword>
<dbReference type="GO" id="GO:0000981">
    <property type="term" value="F:DNA-binding transcription factor activity, RNA polymerase II-specific"/>
    <property type="evidence" value="ECO:0007669"/>
    <property type="project" value="TreeGrafter"/>
</dbReference>
<dbReference type="Pfam" id="PF00870">
    <property type="entry name" value="P53"/>
    <property type="match status" value="1"/>
</dbReference>
<dbReference type="PANTHER" id="PTHR11447">
    <property type="entry name" value="CELLULAR TUMOR ANTIGEN P53"/>
    <property type="match status" value="1"/>
</dbReference>
<keyword evidence="7" id="KW-0238">DNA-binding</keyword>
<comment type="subcellular location">
    <subcellularLocation>
        <location evidence="1">Nucleus</location>
    </subcellularLocation>
</comment>
<dbReference type="GO" id="GO:0006915">
    <property type="term" value="P:apoptotic process"/>
    <property type="evidence" value="ECO:0007669"/>
    <property type="project" value="UniProtKB-KW"/>
</dbReference>
<evidence type="ECO:0000256" key="8">
    <source>
        <dbReference type="ARBA" id="ARBA00023159"/>
    </source>
</evidence>
<dbReference type="GO" id="GO:0005634">
    <property type="term" value="C:nucleus"/>
    <property type="evidence" value="ECO:0007669"/>
    <property type="project" value="UniProtKB-SubCell"/>
</dbReference>
<dbReference type="Proteomes" id="UP000037510">
    <property type="component" value="Unassembled WGS sequence"/>
</dbReference>
<evidence type="ECO:0000259" key="13">
    <source>
        <dbReference type="Pfam" id="PF00870"/>
    </source>
</evidence>
<comment type="similarity">
    <text evidence="2">Belongs to the p53 family.</text>
</comment>
<evidence type="ECO:0000256" key="3">
    <source>
        <dbReference type="ARBA" id="ARBA00022703"/>
    </source>
</evidence>
<feature type="non-terminal residue" evidence="14">
    <location>
        <position position="273"/>
    </location>
</feature>
<comment type="cofactor">
    <cofactor evidence="11">
        <name>Zn(2+)</name>
        <dbReference type="ChEBI" id="CHEBI:29105"/>
    </cofactor>
    <text evidence="11">Binds 1 zinc ion per subunit.</text>
</comment>
<dbReference type="EMBL" id="JTDY01000043">
    <property type="protein sequence ID" value="KOB79211.1"/>
    <property type="molecule type" value="Genomic_DNA"/>
</dbReference>
<evidence type="ECO:0000256" key="9">
    <source>
        <dbReference type="ARBA" id="ARBA00023163"/>
    </source>
</evidence>
<keyword evidence="3" id="KW-0053">Apoptosis</keyword>
<accession>A0A0L7LVK7</accession>